<dbReference type="Gene3D" id="1.20.120.580">
    <property type="entry name" value="bsu32300-like"/>
    <property type="match status" value="1"/>
</dbReference>
<dbReference type="PANTHER" id="PTHR34139:SF1">
    <property type="entry name" value="RNASE MJ1380-RELATED"/>
    <property type="match status" value="1"/>
</dbReference>
<evidence type="ECO:0000313" key="7">
    <source>
        <dbReference type="EMBL" id="EMS32134.1"/>
    </source>
</evidence>
<dbReference type="InterPro" id="IPR037038">
    <property type="entry name" value="HepT-like_sf"/>
</dbReference>
<dbReference type="RefSeq" id="WP_008629262.1">
    <property type="nucleotide sequence ID" value="NZ_AMZY02000014.1"/>
</dbReference>
<dbReference type="SUPFAM" id="SSF81593">
    <property type="entry name" value="Nucleotidyltransferase substrate binding subunit/domain"/>
    <property type="match status" value="1"/>
</dbReference>
<keyword evidence="4" id="KW-0547">Nucleotide-binding</keyword>
<dbReference type="Proteomes" id="UP000010953">
    <property type="component" value="Unassembled WGS sequence"/>
</dbReference>
<evidence type="ECO:0000256" key="2">
    <source>
        <dbReference type="ARBA" id="ARBA00022649"/>
    </source>
</evidence>
<proteinExistence type="inferred from homology"/>
<dbReference type="GO" id="GO:0004540">
    <property type="term" value="F:RNA nuclease activity"/>
    <property type="evidence" value="ECO:0007669"/>
    <property type="project" value="InterPro"/>
</dbReference>
<keyword evidence="5" id="KW-0378">Hydrolase</keyword>
<evidence type="ECO:0000256" key="5">
    <source>
        <dbReference type="ARBA" id="ARBA00022801"/>
    </source>
</evidence>
<organism evidence="7 8">
    <name type="scientific">Mariniradius saccharolyticus AK6</name>
    <dbReference type="NCBI Taxonomy" id="1239962"/>
    <lineage>
        <taxon>Bacteria</taxon>
        <taxon>Pseudomonadati</taxon>
        <taxon>Bacteroidota</taxon>
        <taxon>Cytophagia</taxon>
        <taxon>Cytophagales</taxon>
        <taxon>Cyclobacteriaceae</taxon>
        <taxon>Mariniradius</taxon>
    </lineage>
</organism>
<dbReference type="eggNOG" id="COG2361">
    <property type="taxonomic scope" value="Bacteria"/>
</dbReference>
<dbReference type="InterPro" id="IPR051813">
    <property type="entry name" value="HepT_RNase_toxin"/>
</dbReference>
<evidence type="ECO:0000256" key="4">
    <source>
        <dbReference type="ARBA" id="ARBA00022741"/>
    </source>
</evidence>
<evidence type="ECO:0000256" key="3">
    <source>
        <dbReference type="ARBA" id="ARBA00022722"/>
    </source>
</evidence>
<name>M7XB61_9BACT</name>
<sequence length="113" mass="13362">MSERSTELLLSDIIESAEKILRYCSGLNFEEFEKSDLVLDAVIRNFEIIGEAANRIPNDIKERHSGIEWRRIKGFRNRIVHDYAGIDYMIVWNIICDYLPQLIRQLTYLRKSL</sequence>
<dbReference type="PANTHER" id="PTHR34139">
    <property type="entry name" value="UPF0331 PROTEIN MJ0127"/>
    <property type="match status" value="1"/>
</dbReference>
<dbReference type="STRING" id="1239962.C943_01396"/>
<keyword evidence="8" id="KW-1185">Reference proteome</keyword>
<keyword evidence="2" id="KW-1277">Toxin-antitoxin system</keyword>
<evidence type="ECO:0000256" key="6">
    <source>
        <dbReference type="ARBA" id="ARBA00024207"/>
    </source>
</evidence>
<dbReference type="InterPro" id="IPR008201">
    <property type="entry name" value="HepT-like"/>
</dbReference>
<dbReference type="InParanoid" id="M7XB61"/>
<dbReference type="OrthoDB" id="955324at2"/>
<comment type="similarity">
    <text evidence="6">Belongs to the HepT RNase toxin family.</text>
</comment>
<dbReference type="AlphaFoldDB" id="M7XB61"/>
<dbReference type="GO" id="GO:0016787">
    <property type="term" value="F:hydrolase activity"/>
    <property type="evidence" value="ECO:0007669"/>
    <property type="project" value="UniProtKB-KW"/>
</dbReference>
<evidence type="ECO:0000256" key="1">
    <source>
        <dbReference type="ARBA" id="ARBA00022553"/>
    </source>
</evidence>
<dbReference type="Pfam" id="PF01934">
    <property type="entry name" value="HepT-like"/>
    <property type="match status" value="1"/>
</dbReference>
<accession>M7XB61</accession>
<dbReference type="GO" id="GO:0110001">
    <property type="term" value="C:toxin-antitoxin complex"/>
    <property type="evidence" value="ECO:0007669"/>
    <property type="project" value="InterPro"/>
</dbReference>
<reference evidence="7" key="1">
    <citation type="submission" date="2013-01" db="EMBL/GenBank/DDBJ databases">
        <title>Genome assembly of Mariniradius saccharolyticus AK6.</title>
        <authorList>
            <person name="Vaidya B."/>
            <person name="Khatri I."/>
            <person name="Tanuku N.R.S."/>
            <person name="Subramanian S."/>
            <person name="Pinnaka A."/>
        </authorList>
    </citation>
    <scope>NUCLEOTIDE SEQUENCE [LARGE SCALE GENOMIC DNA]</scope>
    <source>
        <strain evidence="7">AK6</strain>
    </source>
</reference>
<protein>
    <recommendedName>
        <fullName evidence="9">DUF86 domain-containing protein</fullName>
    </recommendedName>
</protein>
<dbReference type="EMBL" id="AMZY02000014">
    <property type="protein sequence ID" value="EMS32134.1"/>
    <property type="molecule type" value="Genomic_DNA"/>
</dbReference>
<comment type="caution">
    <text evidence="7">The sequence shown here is derived from an EMBL/GenBank/DDBJ whole genome shotgun (WGS) entry which is preliminary data.</text>
</comment>
<evidence type="ECO:0000313" key="8">
    <source>
        <dbReference type="Proteomes" id="UP000010953"/>
    </source>
</evidence>
<gene>
    <name evidence="7" type="ORF">C943_01396</name>
</gene>
<keyword evidence="3" id="KW-0540">Nuclease</keyword>
<keyword evidence="1" id="KW-0597">Phosphoprotein</keyword>
<evidence type="ECO:0008006" key="9">
    <source>
        <dbReference type="Google" id="ProtNLM"/>
    </source>
</evidence>
<dbReference type="GO" id="GO:0000166">
    <property type="term" value="F:nucleotide binding"/>
    <property type="evidence" value="ECO:0007669"/>
    <property type="project" value="UniProtKB-KW"/>
</dbReference>